<dbReference type="Gene3D" id="3.20.20.140">
    <property type="entry name" value="Metal-dependent hydrolases"/>
    <property type="match status" value="1"/>
</dbReference>
<evidence type="ECO:0000256" key="6">
    <source>
        <dbReference type="ARBA" id="ARBA00022763"/>
    </source>
</evidence>
<dbReference type="Pfam" id="PF24878">
    <property type="entry name" value="YkcB_C"/>
    <property type="match status" value="1"/>
</dbReference>
<evidence type="ECO:0000256" key="10">
    <source>
        <dbReference type="SAM" id="MobiDB-lite"/>
    </source>
</evidence>
<evidence type="ECO:0000256" key="4">
    <source>
        <dbReference type="ARBA" id="ARBA00022695"/>
    </source>
</evidence>
<feature type="region of interest" description="Disordered" evidence="10">
    <location>
        <begin position="1103"/>
        <end position="1178"/>
    </location>
</feature>
<dbReference type="InterPro" id="IPR011708">
    <property type="entry name" value="DNA_pol3_alpha_NTPase_dom"/>
</dbReference>
<dbReference type="InterPro" id="IPR029460">
    <property type="entry name" value="DNAPol_HHH"/>
</dbReference>
<organism evidence="12 13">
    <name type="scientific">Kitasatospora nipponensis</name>
    <dbReference type="NCBI Taxonomy" id="258049"/>
    <lineage>
        <taxon>Bacteria</taxon>
        <taxon>Bacillati</taxon>
        <taxon>Actinomycetota</taxon>
        <taxon>Actinomycetes</taxon>
        <taxon>Kitasatosporales</taxon>
        <taxon>Streptomycetaceae</taxon>
        <taxon>Kitasatospora</taxon>
    </lineage>
</organism>
<dbReference type="Pfam" id="PF02811">
    <property type="entry name" value="PHP"/>
    <property type="match status" value="1"/>
</dbReference>
<evidence type="ECO:0000256" key="7">
    <source>
        <dbReference type="ARBA" id="ARBA00022932"/>
    </source>
</evidence>
<comment type="caution">
    <text evidence="12">The sequence shown here is derived from an EMBL/GenBank/DDBJ whole genome shotgun (WGS) entry which is preliminary data.</text>
</comment>
<protein>
    <recommendedName>
        <fullName evidence="1">DNA-directed DNA polymerase</fullName>
        <ecNumber evidence="1">2.7.7.7</ecNumber>
    </recommendedName>
</protein>
<feature type="domain" description="Polymerase/histidinol phosphatase N-terminal" evidence="11">
    <location>
        <begin position="3"/>
        <end position="70"/>
    </location>
</feature>
<dbReference type="InterPro" id="IPR004013">
    <property type="entry name" value="PHP_dom"/>
</dbReference>
<keyword evidence="13" id="KW-1185">Reference proteome</keyword>
<dbReference type="EC" id="2.7.7.7" evidence="1"/>
<keyword evidence="7" id="KW-0239">DNA-directed DNA polymerase</keyword>
<dbReference type="InterPro" id="IPR004805">
    <property type="entry name" value="DnaE2/DnaE/PolC"/>
</dbReference>
<evidence type="ECO:0000256" key="9">
    <source>
        <dbReference type="ARBA" id="ARBA00049244"/>
    </source>
</evidence>
<dbReference type="InterPro" id="IPR041931">
    <property type="entry name" value="DNA_pol3_alpha_thumb_dom"/>
</dbReference>
<dbReference type="EMBL" id="BAAALF010000103">
    <property type="protein sequence ID" value="GAA1253097.1"/>
    <property type="molecule type" value="Genomic_DNA"/>
</dbReference>
<dbReference type="InterPro" id="IPR040982">
    <property type="entry name" value="DNA_pol3_finger"/>
</dbReference>
<dbReference type="Pfam" id="PF14579">
    <property type="entry name" value="HHH_6"/>
    <property type="match status" value="1"/>
</dbReference>
<keyword evidence="2" id="KW-0963">Cytoplasm</keyword>
<dbReference type="Proteomes" id="UP001500037">
    <property type="component" value="Unassembled WGS sequence"/>
</dbReference>
<gene>
    <name evidence="12" type="primary">dnaE_3</name>
    <name evidence="12" type="ORF">GCM10009665_49750</name>
</gene>
<evidence type="ECO:0000313" key="12">
    <source>
        <dbReference type="EMBL" id="GAA1253097.1"/>
    </source>
</evidence>
<dbReference type="PANTHER" id="PTHR32294:SF4">
    <property type="entry name" value="ERROR-PRONE DNA POLYMERASE"/>
    <property type="match status" value="1"/>
</dbReference>
<evidence type="ECO:0000259" key="11">
    <source>
        <dbReference type="SMART" id="SM00481"/>
    </source>
</evidence>
<proteinExistence type="predicted"/>
<keyword evidence="6" id="KW-0227">DNA damage</keyword>
<evidence type="ECO:0000256" key="8">
    <source>
        <dbReference type="ARBA" id="ARBA00023204"/>
    </source>
</evidence>
<dbReference type="SMART" id="SM00481">
    <property type="entry name" value="POLIIIAc"/>
    <property type="match status" value="1"/>
</dbReference>
<dbReference type="Pfam" id="PF07733">
    <property type="entry name" value="DNA_pol3_alpha"/>
    <property type="match status" value="1"/>
</dbReference>
<evidence type="ECO:0000313" key="13">
    <source>
        <dbReference type="Proteomes" id="UP001500037"/>
    </source>
</evidence>
<accession>A0ABN1WKA4</accession>
<dbReference type="InterPro" id="IPR003141">
    <property type="entry name" value="Pol/His_phosphatase_N"/>
</dbReference>
<keyword evidence="5" id="KW-0235">DNA replication</keyword>
<reference evidence="12 13" key="1">
    <citation type="journal article" date="2019" name="Int. J. Syst. Evol. Microbiol.">
        <title>The Global Catalogue of Microorganisms (GCM) 10K type strain sequencing project: providing services to taxonomists for standard genome sequencing and annotation.</title>
        <authorList>
            <consortium name="The Broad Institute Genomics Platform"/>
            <consortium name="The Broad Institute Genome Sequencing Center for Infectious Disease"/>
            <person name="Wu L."/>
            <person name="Ma J."/>
        </authorList>
    </citation>
    <scope>NUCLEOTIDE SEQUENCE [LARGE SCALE GENOMIC DNA]</scope>
    <source>
        <strain evidence="12 13">JCM 13004</strain>
    </source>
</reference>
<feature type="compositionally biased region" description="Gly residues" evidence="10">
    <location>
        <begin position="1121"/>
        <end position="1178"/>
    </location>
</feature>
<evidence type="ECO:0000256" key="3">
    <source>
        <dbReference type="ARBA" id="ARBA00022679"/>
    </source>
</evidence>
<dbReference type="CDD" id="cd04485">
    <property type="entry name" value="DnaE_OBF"/>
    <property type="match status" value="1"/>
</dbReference>
<keyword evidence="4" id="KW-0548">Nucleotidyltransferase</keyword>
<dbReference type="Gene3D" id="1.10.10.1600">
    <property type="entry name" value="Bacterial DNA polymerase III alpha subunit, thumb domain"/>
    <property type="match status" value="1"/>
</dbReference>
<keyword evidence="3" id="KW-0808">Transferase</keyword>
<keyword evidence="8" id="KW-0234">DNA repair</keyword>
<evidence type="ECO:0000256" key="2">
    <source>
        <dbReference type="ARBA" id="ARBA00022490"/>
    </source>
</evidence>
<name>A0ABN1WKA4_9ACTN</name>
<dbReference type="Pfam" id="PF17657">
    <property type="entry name" value="DNA_pol3_finger"/>
    <property type="match status" value="1"/>
</dbReference>
<evidence type="ECO:0000256" key="1">
    <source>
        <dbReference type="ARBA" id="ARBA00012417"/>
    </source>
</evidence>
<sequence length="1306" mass="138439">MFAHLHVASGYSVRYGASLPGALVERAAGQGLAALALTDRDTVAGAVRFAQACAGAGVRPVFGADLAVPLLRPAEPAPPKGRAPARGGAFVADNAPRITLLAQDRTGWANLCSLITAAWAARAQAGGGQPIAPWAAIQRHAEGLTALLGPASEPMLALAAGQPDQATRLLAPWREVYGQHLRLEAVHHRRPGTGPGSLRLAARTVGLAAELDMLAVLTNAVRYADPQQAPVADVLDSARLLTPIQSGRTCNGERWLKGAGAMAELAEEVARAAGQEHGGATHLLAGTARTASDCRLDPQADLGIGRVHFPEEHVIGAAPGTSARVLRQRCEAAMVRHGYDRSPTMRARLEEELRVIQTLGWPTYFLTVAQVVDDVRELGIRVQARGSGAGSLVVHLLGVSFANPLDHELIMERFVNLRRRSLPDIDIDVESARRLEVYRRIMDRFGTDRVCTLSMPETYRVRHAIRDAGLALGLPPDEVGRLAKAFPHVTARSVRTALRELPELRQVAAEADRYGRLWDLVEGLDALPRGTAMHPCGVILSDATLLRRTPVVPTATEGFPATVFDKEDVEGDGLGLLKLDVLGVRMQSSMAYAVREIERTTGERIDLDDPAQVPLTDPAAYELLREGESLGVFQLESPGQKDLLGRLQPETFDDLVAEISLFRPGPVQADMIRPFLLGRHGKKPVSYPHPDLEPWLRSTYGVVIFNEQVIGLIATMTRTDLAMGEEARRALAKPERLPKLQAWYRRRAAEAGYERKVIDEVWRMLENMGAYGFARSHGVAFALPTLQSAWLKAHYAAPFYAGLLEHDPGMYPKRLVLADARRRGVPILPLDVQHSAAQYRTERLPDGRLGLRMSLADVHGITTEQAARIQQGQLFHDLADFWARARPSQPIADRLARIGAFATLAPGAGRRDLLLQIDELHRRHRTNAIPDQLVLTPATAPAAAGSGLPAMTVGEEMQAELEVIGMDASRHLMEPLHPLLDELGVTPSHRLKDQPTGGTVLVAGAKVAIQTPPMRSGRRTIFVSLDDGGQGGQVDLAFFDDSHEQAAYPLFHHFLLLARGTVSRRGRSVTVVGSRAWNLQEVADAHRSGGTAAVRALLATEPTVHSTADSVDDAAGAARPGPGGGGGGGGGGPGGTGRPGTPGGFPQNGGGTGGPQGAGGTAGGGDATSGRGTAGGGRGGVGGMGGLLDGARVSPELSALLEQDAHAYTWVAATVGSQNQASYQLATGSPVMALGGFNGTDPSLSLAGFQHDVQQGKVHYFISGGGMGGGGSSSDSAQITSWVTAHFTAETVGSATVYDLTAPTAG</sequence>
<comment type="catalytic activity">
    <reaction evidence="9">
        <text>DNA(n) + a 2'-deoxyribonucleoside 5'-triphosphate = DNA(n+1) + diphosphate</text>
        <dbReference type="Rhea" id="RHEA:22508"/>
        <dbReference type="Rhea" id="RHEA-COMP:17339"/>
        <dbReference type="Rhea" id="RHEA-COMP:17340"/>
        <dbReference type="ChEBI" id="CHEBI:33019"/>
        <dbReference type="ChEBI" id="CHEBI:61560"/>
        <dbReference type="ChEBI" id="CHEBI:173112"/>
        <dbReference type="EC" id="2.7.7.7"/>
    </reaction>
</comment>
<dbReference type="PANTHER" id="PTHR32294">
    <property type="entry name" value="DNA POLYMERASE III SUBUNIT ALPHA"/>
    <property type="match status" value="1"/>
</dbReference>
<evidence type="ECO:0000256" key="5">
    <source>
        <dbReference type="ARBA" id="ARBA00022705"/>
    </source>
</evidence>
<dbReference type="NCBIfam" id="TIGR00594">
    <property type="entry name" value="polc"/>
    <property type="match status" value="1"/>
</dbReference>
<dbReference type="InterPro" id="IPR056785">
    <property type="entry name" value="YkcA/B-like_C"/>
</dbReference>
<dbReference type="RefSeq" id="WP_344444188.1">
    <property type="nucleotide sequence ID" value="NZ_BAAALF010000103.1"/>
</dbReference>